<organism evidence="3 4">
    <name type="scientific">Clostridium brassicae</name>
    <dbReference type="NCBI Taxonomy" id="2999072"/>
    <lineage>
        <taxon>Bacteria</taxon>
        <taxon>Bacillati</taxon>
        <taxon>Bacillota</taxon>
        <taxon>Clostridia</taxon>
        <taxon>Eubacteriales</taxon>
        <taxon>Clostridiaceae</taxon>
        <taxon>Clostridium</taxon>
    </lineage>
</organism>
<accession>A0ABT4D4S1</accession>
<protein>
    <submittedName>
        <fullName evidence="3">Helix-turn-helix domain-containing protein</fullName>
    </submittedName>
</protein>
<dbReference type="Proteomes" id="UP001144612">
    <property type="component" value="Unassembled WGS sequence"/>
</dbReference>
<comment type="caution">
    <text evidence="3">The sequence shown here is derived from an EMBL/GenBank/DDBJ whole genome shotgun (WGS) entry which is preliminary data.</text>
</comment>
<evidence type="ECO:0000259" key="1">
    <source>
        <dbReference type="Pfam" id="PF05651"/>
    </source>
</evidence>
<evidence type="ECO:0000313" key="3">
    <source>
        <dbReference type="EMBL" id="MCY6957188.1"/>
    </source>
</evidence>
<dbReference type="RefSeq" id="WP_268059545.1">
    <property type="nucleotide sequence ID" value="NZ_JAPQFJ010000001.1"/>
</dbReference>
<evidence type="ECO:0000313" key="4">
    <source>
        <dbReference type="Proteomes" id="UP001144612"/>
    </source>
</evidence>
<dbReference type="Pfam" id="PF13556">
    <property type="entry name" value="HTH_30"/>
    <property type="match status" value="1"/>
</dbReference>
<keyword evidence="4" id="KW-1185">Reference proteome</keyword>
<gene>
    <name evidence="3" type="ORF">OW729_01070</name>
</gene>
<dbReference type="PANTHER" id="PTHR33744:SF15">
    <property type="entry name" value="CARBOHYDRATE DIACID REGULATOR"/>
    <property type="match status" value="1"/>
</dbReference>
<dbReference type="Pfam" id="PF05651">
    <property type="entry name" value="Diacid_rec"/>
    <property type="match status" value="1"/>
</dbReference>
<name>A0ABT4D4S1_9CLOT</name>
<proteinExistence type="predicted"/>
<feature type="domain" description="Putative sugar diacid recognition" evidence="1">
    <location>
        <begin position="4"/>
        <end position="133"/>
    </location>
</feature>
<feature type="domain" description="PucR C-terminal helix-turn-helix" evidence="2">
    <location>
        <begin position="292"/>
        <end position="349"/>
    </location>
</feature>
<dbReference type="EMBL" id="JAPQFJ010000001">
    <property type="protein sequence ID" value="MCY6957188.1"/>
    <property type="molecule type" value="Genomic_DNA"/>
</dbReference>
<dbReference type="InterPro" id="IPR025736">
    <property type="entry name" value="PucR_C-HTH_dom"/>
</dbReference>
<reference evidence="3" key="1">
    <citation type="submission" date="2022-12" db="EMBL/GenBank/DDBJ databases">
        <title>Clostridium sp. nov., isolated from industrial wastewater.</title>
        <authorList>
            <person name="Jiayan W."/>
        </authorList>
    </citation>
    <scope>NUCLEOTIDE SEQUENCE</scope>
    <source>
        <strain evidence="3">ZC22-4</strain>
    </source>
</reference>
<dbReference type="Gene3D" id="1.10.10.2840">
    <property type="entry name" value="PucR C-terminal helix-turn-helix domain"/>
    <property type="match status" value="1"/>
</dbReference>
<dbReference type="InterPro" id="IPR051448">
    <property type="entry name" value="CdaR-like_regulators"/>
</dbReference>
<evidence type="ECO:0000259" key="2">
    <source>
        <dbReference type="Pfam" id="PF13556"/>
    </source>
</evidence>
<dbReference type="InterPro" id="IPR008599">
    <property type="entry name" value="Diacid_rec"/>
</dbReference>
<sequence>MIQLNKQLAQDIVNKMMEVIPYNVNIMNSEGVIIGSGDSTRIGKIHEGAVKAISLKKLVMIYKDKGGAKPGVNMPIYFKGEIMGVIGISGEPDIVKQFASIVKATATLLINQEYMFSEQRSREQLKDELLYQWAFLIDKYDEDFIKRAAELNIDLTIPRKAVIISSKRFENIKIDKVRTYIEQKEYIIRINPEEVVLLLKDDKILNYRIKQIYKEDFLKNSVIGVGTNNAIISKSVQEALKCVEIIKKLDFSMELNEYNKIIPIDALSNVPYKEKYFNIIKKLQEEGKGSDLIETLICFIKNNGEINSIAKELHIHRNSLNYRIRKIQDITGKNLRNYTDLLELFTALVVFKLDKSDKSKSQ</sequence>
<dbReference type="InterPro" id="IPR042070">
    <property type="entry name" value="PucR_C-HTH_sf"/>
</dbReference>
<dbReference type="PANTHER" id="PTHR33744">
    <property type="entry name" value="CARBOHYDRATE DIACID REGULATOR"/>
    <property type="match status" value="1"/>
</dbReference>